<sequence>MELECKEDTAFESELIKTSCEPRGEREETGQESAWRPRGQAWDGPRGTQGTGARGLWVSSHGMELANSGREVAGMGVRAAYGAVVVLVGAPQPLKPAKAKASSPLPLGHCRGGWSWLSSGREGLELVQGREDCLQCGNWGAGGHGSQPRSETAAGASTEIGLQAGCSPWARAPKLLLVRCTKHEMPTCTSAMLHLSTPLSTNLWLKYIPSPAQFRDRFPRLAVAMGAKAGSVEELMDEEMVVLGKEELKVSWQLQGHLGAIHMFRELSWHLQVEDCELCDLCYILDSSAGWHRCHATYQWQLFGTHGPQVVHEDMGSHWQTLVELESCQEGKVYHLVISGALFVALGVWGTLTPGWHPSSSYPCADPTTWTEDTVSLH</sequence>
<accession>A0A8J5ZX48</accession>
<reference evidence="6" key="1">
    <citation type="journal article" date="2021" name="Evol. Appl.">
        <title>The genome of the Pyrenean desman and the effects of bottlenecks and inbreeding on the genomic landscape of an endangered species.</title>
        <authorList>
            <person name="Escoda L."/>
            <person name="Castresana J."/>
        </authorList>
    </citation>
    <scope>NUCLEOTIDE SEQUENCE</scope>
    <source>
        <strain evidence="6">IBE-C5619</strain>
    </source>
</reference>
<organism evidence="6 7">
    <name type="scientific">Galemys pyrenaicus</name>
    <name type="common">Iberian desman</name>
    <name type="synonym">Pyrenean desman</name>
    <dbReference type="NCBI Taxonomy" id="202257"/>
    <lineage>
        <taxon>Eukaryota</taxon>
        <taxon>Metazoa</taxon>
        <taxon>Chordata</taxon>
        <taxon>Craniata</taxon>
        <taxon>Vertebrata</taxon>
        <taxon>Euteleostomi</taxon>
        <taxon>Mammalia</taxon>
        <taxon>Eutheria</taxon>
        <taxon>Laurasiatheria</taxon>
        <taxon>Eulipotyphla</taxon>
        <taxon>Talpidae</taxon>
        <taxon>Galemys</taxon>
    </lineage>
</organism>
<dbReference type="Pfam" id="PF10226">
    <property type="entry name" value="CCDC85"/>
    <property type="match status" value="1"/>
</dbReference>
<evidence type="ECO:0000313" key="6">
    <source>
        <dbReference type="EMBL" id="KAG8508407.1"/>
    </source>
</evidence>
<comment type="subcellular location">
    <subcellularLocation>
        <location evidence="1">Cell junction</location>
        <location evidence="1">Adherens junction</location>
    </subcellularLocation>
</comment>
<evidence type="ECO:0000256" key="3">
    <source>
        <dbReference type="ARBA" id="ARBA00022949"/>
    </source>
</evidence>
<name>A0A8J5ZX48_GALPY</name>
<evidence type="ECO:0000256" key="5">
    <source>
        <dbReference type="SAM" id="MobiDB-lite"/>
    </source>
</evidence>
<comment type="caution">
    <text evidence="6">The sequence shown here is derived from an EMBL/GenBank/DDBJ whole genome shotgun (WGS) entry which is preliminary data.</text>
</comment>
<dbReference type="AlphaFoldDB" id="A0A8J5ZX48"/>
<comment type="similarity">
    <text evidence="2">Belongs to the CCDC85 family.</text>
</comment>
<keyword evidence="7" id="KW-1185">Reference proteome</keyword>
<proteinExistence type="inferred from homology"/>
<gene>
    <name evidence="6" type="ORF">J0S82_011890</name>
</gene>
<protein>
    <submittedName>
        <fullName evidence="6">Coiled-coil domain-containing protein 85B</fullName>
    </submittedName>
</protein>
<keyword evidence="3" id="KW-0965">Cell junction</keyword>
<dbReference type="Proteomes" id="UP000700334">
    <property type="component" value="Unassembled WGS sequence"/>
</dbReference>
<dbReference type="EMBL" id="JAGFMF010012029">
    <property type="protein sequence ID" value="KAG8508407.1"/>
    <property type="molecule type" value="Genomic_DNA"/>
</dbReference>
<evidence type="ECO:0000256" key="4">
    <source>
        <dbReference type="ARBA" id="ARBA00023054"/>
    </source>
</evidence>
<feature type="compositionally biased region" description="Basic and acidic residues" evidence="5">
    <location>
        <begin position="20"/>
        <end position="29"/>
    </location>
</feature>
<evidence type="ECO:0000313" key="7">
    <source>
        <dbReference type="Proteomes" id="UP000700334"/>
    </source>
</evidence>
<feature type="region of interest" description="Disordered" evidence="5">
    <location>
        <begin position="18"/>
        <end position="52"/>
    </location>
</feature>
<dbReference type="InterPro" id="IPR019359">
    <property type="entry name" value="CCDC85"/>
</dbReference>
<keyword evidence="4" id="KW-0175">Coiled coil</keyword>
<evidence type="ECO:0000256" key="2">
    <source>
        <dbReference type="ARBA" id="ARBA00009052"/>
    </source>
</evidence>
<dbReference type="GO" id="GO:0005912">
    <property type="term" value="C:adherens junction"/>
    <property type="evidence" value="ECO:0007669"/>
    <property type="project" value="UniProtKB-SubCell"/>
</dbReference>
<evidence type="ECO:0000256" key="1">
    <source>
        <dbReference type="ARBA" id="ARBA00004536"/>
    </source>
</evidence>